<dbReference type="Ensembl" id="ENSTNIT00000015037.1">
    <property type="protein sequence ID" value="ENSTNIP00000014836.1"/>
    <property type="gene ID" value="ENSTNIG00000011878.1"/>
</dbReference>
<dbReference type="GeneTree" id="ENSGT00630000089884"/>
<keyword evidence="6" id="KW-0391">Immunity</keyword>
<dbReference type="Pfam" id="PF13920">
    <property type="entry name" value="zf-C3HC4_3"/>
    <property type="match status" value="1"/>
</dbReference>
<dbReference type="OMA" id="HRKTTGV"/>
<evidence type="ECO:0000256" key="7">
    <source>
        <dbReference type="PROSITE-ProRule" id="PRU00175"/>
    </source>
</evidence>
<reference evidence="10" key="3">
    <citation type="submission" date="2025-09" db="UniProtKB">
        <authorList>
            <consortium name="Ensembl"/>
        </authorList>
    </citation>
    <scope>IDENTIFICATION</scope>
</reference>
<dbReference type="SUPFAM" id="SSF57850">
    <property type="entry name" value="RING/U-box"/>
    <property type="match status" value="1"/>
</dbReference>
<dbReference type="GO" id="GO:0002376">
    <property type="term" value="P:immune system process"/>
    <property type="evidence" value="ECO:0007669"/>
    <property type="project" value="UniProtKB-KW"/>
</dbReference>
<keyword evidence="2" id="KW-0963">Cytoplasm</keyword>
<keyword evidence="4 7" id="KW-0863">Zinc-finger</keyword>
<dbReference type="GO" id="GO:0008270">
    <property type="term" value="F:zinc ion binding"/>
    <property type="evidence" value="ECO:0007669"/>
    <property type="project" value="UniProtKB-KW"/>
</dbReference>
<dbReference type="GO" id="GO:0004842">
    <property type="term" value="F:ubiquitin-protein transferase activity"/>
    <property type="evidence" value="ECO:0007669"/>
    <property type="project" value="InterPro"/>
</dbReference>
<dbReference type="GO" id="GO:2000051">
    <property type="term" value="P:negative regulation of non-canonical Wnt signaling pathway"/>
    <property type="evidence" value="ECO:0007669"/>
    <property type="project" value="TreeGrafter"/>
</dbReference>
<evidence type="ECO:0000256" key="4">
    <source>
        <dbReference type="ARBA" id="ARBA00022771"/>
    </source>
</evidence>
<reference evidence="11" key="1">
    <citation type="journal article" date="2004" name="Nature">
        <title>Genome duplication in the teleost fish Tetraodon nigroviridis reveals the early vertebrate proto-karyotype.</title>
        <authorList>
            <person name="Jaillon O."/>
            <person name="Aury J.-M."/>
            <person name="Brunet F."/>
            <person name="Petit J.-L."/>
            <person name="Stange-Thomann N."/>
            <person name="Mauceli E."/>
            <person name="Bouneau L."/>
            <person name="Fischer C."/>
            <person name="Ozouf-Costaz C."/>
            <person name="Bernot A."/>
            <person name="Nicaud S."/>
            <person name="Jaffe D."/>
            <person name="Fisher S."/>
            <person name="Lutfalla G."/>
            <person name="Dossat C."/>
            <person name="Segurens B."/>
            <person name="Dasilva C."/>
            <person name="Salanoubat M."/>
            <person name="Levy M."/>
            <person name="Boudet N."/>
            <person name="Castellano S."/>
            <person name="Anthouard V."/>
            <person name="Jubin C."/>
            <person name="Castelli V."/>
            <person name="Katinka M."/>
            <person name="Vacherie B."/>
            <person name="Biemont C."/>
            <person name="Skalli Z."/>
            <person name="Cattolico L."/>
            <person name="Poulain J."/>
            <person name="De Berardinis V."/>
            <person name="Cruaud C."/>
            <person name="Duprat S."/>
            <person name="Brottier P."/>
            <person name="Coutanceau J.-P."/>
            <person name="Gouzy J."/>
            <person name="Parra G."/>
            <person name="Lardier G."/>
            <person name="Chapple C."/>
            <person name="McKernan K.J."/>
            <person name="McEwan P."/>
            <person name="Bosak S."/>
            <person name="Kellis M."/>
            <person name="Volff J.-N."/>
            <person name="Guigo R."/>
            <person name="Zody M.C."/>
            <person name="Mesirov J."/>
            <person name="Lindblad-Toh K."/>
            <person name="Birren B."/>
            <person name="Nusbaum C."/>
            <person name="Kahn D."/>
            <person name="Robinson-Rechavi M."/>
            <person name="Laudet V."/>
            <person name="Schachter V."/>
            <person name="Quetier F."/>
            <person name="Saurin W."/>
            <person name="Scarpelli C."/>
            <person name="Wincker P."/>
            <person name="Lander E.S."/>
            <person name="Weissenbach J."/>
            <person name="Roest Crollius H."/>
        </authorList>
    </citation>
    <scope>NUCLEOTIDE SEQUENCE [LARGE SCALE GENOMIC DNA]</scope>
</reference>
<keyword evidence="11" id="KW-1185">Reference proteome</keyword>
<keyword evidence="5" id="KW-0862">Zinc</keyword>
<evidence type="ECO:0000256" key="3">
    <source>
        <dbReference type="ARBA" id="ARBA00022723"/>
    </source>
</evidence>
<sequence>METGRTVILLNMQNLYESLYDALNQYYVYLGKQQYVDLGLGSHRVKCRVHSNFKLVVAEDQKKVYEQFPVPLINRLEKHRLDRSTDLEPWQHRVLHKLTEWVKEFSGVALKRFSLSDIFIGYHDDACGSALLQALERRAQKTEDSVLSQQKEAKCLLLNCATPDAMVRLRCSDLTKQEVQKLQRIYFQQQHHQSFQDFLQFHLNSCQSTSRFFEITTFSSLLTRSDIRPISQALQVDTEKILLLSLHQFDTEASFCNKLRSFLQNADHSLQILLIQMDLEESHCSDELIASAKFCTMNSLMSLDGHTCWVVFIVKVSRFQSHCRYLGFQGGVWHSVHIDDLRNPKDMSSDLFRLCGTLISTLLCPAPPDCLNLLNIILTEHNEDGEMRSGDIQNCFVALVQAEGALHSLSLVRSCVQKAAGLLRDNCGVASRSVQRINILLTLLGAAGGQTGAYFQEVLLARLVEAIKKKEEMIDSPKDWVSTQAKNQQALQEGGTLRHTLWRHLQCVVTPFLANIFEVMDRFANLDLLAEGKLSPGLEKLWLNILADSQILVLTVSQKSSEADQEVLVLDGEEHHCAAPFSWLVTLHLESLWEESEFIPEGDEGRILQFVSLFNNSRLGHLFQTLSAEDRIEYGRNYLQDFLLLSLKIKSKDKLMVFFRAMLGCVSELQASLGVISDLSPAWIMAAARRFDPRLDTLNHVLLLQPQLAADIRRQWSQTEPNEMTEDILALGVCIEQTKLLTVTSLQECERFVSRVEFLQPCLERAFSQKYSSLCSPGCSQELGSIRSLWHGILMVASFIQHIIFKLKQSDSRLKKAGLKHCSILLHLMRESPDVKSAVTLEQLIRILNSLHDECISGELRFGISCTVCLEELTEPSVLPCQHVTCLTCLQRCLVWRHSCPVCRVALPPTFQPTVSPTIKAALQQQSDVRGYCNGFFLEVVSRFCLSEGQQPAEGVVELLFSLLVFASGLWCHAGDTYRTRELTPFLECMDNSPVVRSVLPKLLMQYSFDQVKVYIQTYLKNLEENLLSPEDSTQLHLLFVSCFQDSLLCSEARELESKDQYRKAEIHFLSRMARKQTPDRREEPAEFLLNTAKLRICLSSAALQLKKAADQGKDDVDIQYMQQVKAVCEYSGNDWYRIYLLRAVYRLSGVDCVLYLMNNPSWSWVFPPDLLRLQVTEERMCPEKMDRFLCCGTSYQGVRHAVTRFILETRTEDMVTEMKTLNCKKLRGSQVSLLALALFRQVTCRYKSCDADRLLSQQETTRLEELLQGICLVDYRDFCAALLSNQVGGAGSSLRVVQGLSIQRQTLLELLVHLGSVLLTGNHLLTPLRNIAFQPHTVTNFFLPTMADDHTSKARGWLGSENVRMYYCAKGHACFVGECGRPVVVSRCPDCGNPIGGINHNPVQGFSQTTSGEDQTRTGHILGEAAQRSDAAERQMTCAQTCILRLLTHLAMLLGSIKDQRSVGDMIHPRCSDVSSFLWSHLEKDIHVLGEALGQNLDNTAIAVHLILRICADSECRSGSRDGGLNLSTPQSRQEWERLVCDSAISPVLHNLQQKLAEAQRRITADDGLVGSPVMKTLLGDPASMLSLPAGCPTHCSSFWNLPENVTVKSFSQLVEQSPDHSSLDLLITFLQKINCVKQLHHLPELAALQSDLLRIGSLISDCRAQSIAQVLQNIPAGCQKKMLVGRVERFITVWNSLRADVANNAADLGVEVWLCEMEMTKESCGEFLAPSRHGPGSCLRILVELLLKTQNSLVREARTLRGQDDREYVVPLERVSESQLVLCHPERELLPLVLSHCHYTLKKGGETHSSYDLPAIQMQLVRRYLAGKPLIKELQGTERYLNRHLQDFSVVLAEVRGNIRQAPLKGSVCAAVRTVLRSYTDVCDAIFVLEIGLRFLAKTGGDPQGHLLSFLTESLQLDSQISSTVAKSLGESRLKHSVFTWQLLTCWRSELMLKRKQEPFQRLPSQFQQKLSEVERRGLRQFLAVTDVDAFALELHEVLLLKTSNAVPEEGYQAHWDIRSTLENHLDQKELPPLLGLEVLPEEITLGQGPDVWRAAMEFKRR</sequence>
<feature type="domain" description="RING-type" evidence="8">
    <location>
        <begin position="866"/>
        <end position="904"/>
    </location>
</feature>
<dbReference type="PANTHER" id="PTHR22605:SF21">
    <property type="entry name" value="E3 UBIQUITIN-PROTEIN LIGASE RNF213-BETA"/>
    <property type="match status" value="1"/>
</dbReference>
<accession>H3D2U8</accession>
<evidence type="ECO:0000259" key="8">
    <source>
        <dbReference type="PROSITE" id="PS50089"/>
    </source>
</evidence>
<proteinExistence type="predicted"/>
<evidence type="ECO:0000256" key="2">
    <source>
        <dbReference type="ARBA" id="ARBA00022490"/>
    </source>
</evidence>
<evidence type="ECO:0000256" key="5">
    <source>
        <dbReference type="ARBA" id="ARBA00022833"/>
    </source>
</evidence>
<dbReference type="GO" id="GO:0005829">
    <property type="term" value="C:cytosol"/>
    <property type="evidence" value="ECO:0007669"/>
    <property type="project" value="TreeGrafter"/>
</dbReference>
<dbReference type="GO" id="GO:0016020">
    <property type="term" value="C:membrane"/>
    <property type="evidence" value="ECO:0007669"/>
    <property type="project" value="TreeGrafter"/>
</dbReference>
<organism evidence="10 11">
    <name type="scientific">Tetraodon nigroviridis</name>
    <name type="common">Spotted green pufferfish</name>
    <name type="synonym">Chelonodon nigroviridis</name>
    <dbReference type="NCBI Taxonomy" id="99883"/>
    <lineage>
        <taxon>Eukaryota</taxon>
        <taxon>Metazoa</taxon>
        <taxon>Chordata</taxon>
        <taxon>Craniata</taxon>
        <taxon>Vertebrata</taxon>
        <taxon>Euteleostomi</taxon>
        <taxon>Actinopterygii</taxon>
        <taxon>Neopterygii</taxon>
        <taxon>Teleostei</taxon>
        <taxon>Neoteleostei</taxon>
        <taxon>Acanthomorphata</taxon>
        <taxon>Eupercaria</taxon>
        <taxon>Tetraodontiformes</taxon>
        <taxon>Tetradontoidea</taxon>
        <taxon>Tetraodontidae</taxon>
        <taxon>Tetraodon</taxon>
    </lineage>
</organism>
<dbReference type="Gene3D" id="3.30.40.10">
    <property type="entry name" value="Zinc/RING finger domain, C3HC4 (zinc finger)"/>
    <property type="match status" value="1"/>
</dbReference>
<protein>
    <submittedName>
        <fullName evidence="10">Uncharacterized protein</fullName>
    </submittedName>
</protein>
<dbReference type="SMART" id="SM00184">
    <property type="entry name" value="RING"/>
    <property type="match status" value="1"/>
</dbReference>
<dbReference type="GO" id="GO:0006511">
    <property type="term" value="P:ubiquitin-dependent protein catabolic process"/>
    <property type="evidence" value="ECO:0007669"/>
    <property type="project" value="TreeGrafter"/>
</dbReference>
<dbReference type="InParanoid" id="H3D2U8"/>
<evidence type="ECO:0000256" key="1">
    <source>
        <dbReference type="ARBA" id="ARBA00004496"/>
    </source>
</evidence>
<evidence type="ECO:0000259" key="9">
    <source>
        <dbReference type="PROSITE" id="PS51981"/>
    </source>
</evidence>
<dbReference type="InterPro" id="IPR001841">
    <property type="entry name" value="Znf_RING"/>
</dbReference>
<feature type="domain" description="RZ-type" evidence="9">
    <location>
        <begin position="1347"/>
        <end position="1419"/>
    </location>
</feature>
<dbReference type="PROSITE" id="PS50089">
    <property type="entry name" value="ZF_RING_2"/>
    <property type="match status" value="1"/>
</dbReference>
<dbReference type="Pfam" id="PF20173">
    <property type="entry name" value="ZnF_RZ-type"/>
    <property type="match status" value="1"/>
</dbReference>
<comment type="subcellular location">
    <subcellularLocation>
        <location evidence="1">Cytoplasm</location>
    </subcellularLocation>
</comment>
<dbReference type="PANTHER" id="PTHR22605">
    <property type="entry name" value="RZ-TYPE DOMAIN-CONTAINING PROTEIN"/>
    <property type="match status" value="1"/>
</dbReference>
<evidence type="ECO:0000313" key="11">
    <source>
        <dbReference type="Proteomes" id="UP000007303"/>
    </source>
</evidence>
<keyword evidence="3" id="KW-0479">Metal-binding</keyword>
<dbReference type="GO" id="GO:0002040">
    <property type="term" value="P:sprouting angiogenesis"/>
    <property type="evidence" value="ECO:0007669"/>
    <property type="project" value="TreeGrafter"/>
</dbReference>
<dbReference type="Proteomes" id="UP000007303">
    <property type="component" value="Unassembled WGS sequence"/>
</dbReference>
<dbReference type="InterPro" id="IPR031248">
    <property type="entry name" value="RNF213"/>
</dbReference>
<dbReference type="InterPro" id="IPR046439">
    <property type="entry name" value="ZF_RZ_dom"/>
</dbReference>
<dbReference type="GO" id="GO:0005730">
    <property type="term" value="C:nucleolus"/>
    <property type="evidence" value="ECO:0007669"/>
    <property type="project" value="TreeGrafter"/>
</dbReference>
<dbReference type="InterPro" id="IPR013083">
    <property type="entry name" value="Znf_RING/FYVE/PHD"/>
</dbReference>
<dbReference type="PROSITE" id="PS51981">
    <property type="entry name" value="ZF_RZ"/>
    <property type="match status" value="1"/>
</dbReference>
<name>H3D2U8_TETNG</name>
<evidence type="ECO:0000313" key="10">
    <source>
        <dbReference type="Ensembl" id="ENSTNIP00000014836.1"/>
    </source>
</evidence>
<dbReference type="GO" id="GO:0016887">
    <property type="term" value="F:ATP hydrolysis activity"/>
    <property type="evidence" value="ECO:0007669"/>
    <property type="project" value="InterPro"/>
</dbReference>
<evidence type="ECO:0000256" key="6">
    <source>
        <dbReference type="ARBA" id="ARBA00022859"/>
    </source>
</evidence>
<reference evidence="10" key="2">
    <citation type="submission" date="2025-08" db="UniProtKB">
        <authorList>
            <consortium name="Ensembl"/>
        </authorList>
    </citation>
    <scope>IDENTIFICATION</scope>
</reference>
<dbReference type="HOGENOM" id="CLU_001610_0_0_1"/>